<name>A0A7X1Y880_9PSED</name>
<accession>A0A7X1Y880</accession>
<dbReference type="EMBL" id="WIVX01000049">
    <property type="protein sequence ID" value="MQU32112.1"/>
    <property type="molecule type" value="Genomic_DNA"/>
</dbReference>
<evidence type="ECO:0000313" key="2">
    <source>
        <dbReference type="Proteomes" id="UP000470186"/>
    </source>
</evidence>
<dbReference type="Proteomes" id="UP000470186">
    <property type="component" value="Unassembled WGS sequence"/>
</dbReference>
<comment type="caution">
    <text evidence="1">The sequence shown here is derived from an EMBL/GenBank/DDBJ whole genome shotgun (WGS) entry which is preliminary data.</text>
</comment>
<dbReference type="AlphaFoldDB" id="A0A7X1Y880"/>
<gene>
    <name evidence="1" type="ORF">GHO30_12030</name>
</gene>
<keyword evidence="2" id="KW-1185">Reference proteome</keyword>
<organism evidence="1 2">
    <name type="scientific">Pseudomonas helleri</name>
    <dbReference type="NCBI Taxonomy" id="1608996"/>
    <lineage>
        <taxon>Bacteria</taxon>
        <taxon>Pseudomonadati</taxon>
        <taxon>Pseudomonadota</taxon>
        <taxon>Gammaproteobacteria</taxon>
        <taxon>Pseudomonadales</taxon>
        <taxon>Pseudomonadaceae</taxon>
        <taxon>Pseudomonas</taxon>
    </lineage>
</organism>
<sequence length="212" mass="24595">MRLHIRYQDGAGTITEREISDLRKETDNTVDAFCHTRNERRSFNLDRIIRSMSVDTGELLNPYQLVPQMRDPESLDSLTWKVRQAIKALKFFSLTTRGFSKRERQHLNKFVKELIAVPQSDEEISDWIYDLWCADLYQYREGDVEEYKGLLEHIPNSLLEACRAYAKKIVGGSTSKPESLGWLERIENEFNSHRVVHAPALPRHDCSPTALG</sequence>
<dbReference type="RefSeq" id="WP_153351319.1">
    <property type="nucleotide sequence ID" value="NZ_WIVX01000049.1"/>
</dbReference>
<proteinExistence type="predicted"/>
<reference evidence="1 2" key="1">
    <citation type="submission" date="2019-10" db="EMBL/GenBank/DDBJ databases">
        <title>Evaluation of single-gene subtyping targets for Pseudomonas.</title>
        <authorList>
            <person name="Reichler S.J."/>
            <person name="Orsi R.H."/>
            <person name="Wiedmann M."/>
            <person name="Martin N.H."/>
            <person name="Murphy S.I."/>
        </authorList>
    </citation>
    <scope>NUCLEOTIDE SEQUENCE [LARGE SCALE GENOMIC DNA]</scope>
    <source>
        <strain evidence="1 2">FSL R10-2107</strain>
    </source>
</reference>
<evidence type="ECO:0000313" key="1">
    <source>
        <dbReference type="EMBL" id="MQU32112.1"/>
    </source>
</evidence>
<protein>
    <submittedName>
        <fullName evidence="1">Uncharacterized protein</fullName>
    </submittedName>
</protein>